<dbReference type="InterPro" id="IPR004026">
    <property type="entry name" value="Ada_DNA_repair_Zn-bd"/>
</dbReference>
<feature type="domain" description="Fe2OG dioxygenase" evidence="3">
    <location>
        <begin position="210"/>
        <end position="323"/>
    </location>
</feature>
<evidence type="ECO:0000259" key="3">
    <source>
        <dbReference type="PROSITE" id="PS51471"/>
    </source>
</evidence>
<dbReference type="Gene3D" id="2.60.120.620">
    <property type="entry name" value="q2cbj1_9rhob like domain"/>
    <property type="match status" value="1"/>
</dbReference>
<dbReference type="Gene3D" id="3.40.10.10">
    <property type="entry name" value="DNA Methylphosphotriester Repair Domain"/>
    <property type="match status" value="1"/>
</dbReference>
<organism evidence="4 5">
    <name type="scientific">Hyphococcus aureus</name>
    <dbReference type="NCBI Taxonomy" id="2666033"/>
    <lineage>
        <taxon>Bacteria</taxon>
        <taxon>Pseudomonadati</taxon>
        <taxon>Pseudomonadota</taxon>
        <taxon>Alphaproteobacteria</taxon>
        <taxon>Parvularculales</taxon>
        <taxon>Parvularculaceae</taxon>
        <taxon>Hyphococcus</taxon>
    </lineage>
</organism>
<sequence length="324" mass="36469">MSLNSSAHLRLVHPPQLDDDARWAAVERRDAAVDGAFWSCVKTTGVYCLPSCSGRPKRENVIFVSTRAEAEAAGFRPCKRCRPERFVSGALQDRIEEIDWTRAHDALNAQGWAPLGRLLSDEDCSALIAGYEEDARYRSTVIMRRHGFGEGEYRYFTDPAPDLVSTLRARLYEKLAPVANEWRMTLKQKRDAYPAKLSAYRKRCAMAGQKRPTPLILKYGPGDYNRLHQDLYGGEVFPLQVAIVLSQPGRDFFGGEFVMTEQAPRRQSRAMVAPLEKGSAIAFAVNERPVECAHGTYRVKMRHGVSEIRDGARYCLGVIFHDAL</sequence>
<dbReference type="InterPro" id="IPR005123">
    <property type="entry name" value="Oxoglu/Fe-dep_dioxygenase_dom"/>
</dbReference>
<proteinExistence type="inferred from homology"/>
<keyword evidence="2" id="KW-0408">Iron</keyword>
<accession>A0ABW1KXZ4</accession>
<comment type="similarity">
    <text evidence="2">Belongs to the iron/ascorbate-dependent oxidoreductase family.</text>
</comment>
<comment type="caution">
    <text evidence="4">The sequence shown here is derived from an EMBL/GenBank/DDBJ whole genome shotgun (WGS) entry which is preliminary data.</text>
</comment>
<dbReference type="PROSITE" id="PS51471">
    <property type="entry name" value="FE2OG_OXY"/>
    <property type="match status" value="1"/>
</dbReference>
<dbReference type="Pfam" id="PF09859">
    <property type="entry name" value="Oxygenase-NA"/>
    <property type="match status" value="1"/>
</dbReference>
<reference evidence="4 5" key="1">
    <citation type="submission" date="2024-09" db="EMBL/GenBank/DDBJ databases">
        <authorList>
            <person name="Zhang Z.-H."/>
        </authorList>
    </citation>
    <scope>NUCLEOTIDE SEQUENCE [LARGE SCALE GENOMIC DNA]</scope>
    <source>
        <strain evidence="4 5">HHTR114</strain>
    </source>
</reference>
<evidence type="ECO:0000256" key="2">
    <source>
        <dbReference type="RuleBase" id="RU003682"/>
    </source>
</evidence>
<evidence type="ECO:0000256" key="1">
    <source>
        <dbReference type="ARBA" id="ARBA00023159"/>
    </source>
</evidence>
<dbReference type="Proteomes" id="UP001596116">
    <property type="component" value="Unassembled WGS sequence"/>
</dbReference>
<keyword evidence="2" id="KW-0479">Metal-binding</keyword>
<keyword evidence="2" id="KW-0560">Oxidoreductase</keyword>
<evidence type="ECO:0000313" key="4">
    <source>
        <dbReference type="EMBL" id="MFC6036950.1"/>
    </source>
</evidence>
<dbReference type="RefSeq" id="WP_379881799.1">
    <property type="nucleotide sequence ID" value="NZ_JBHPON010000002.1"/>
</dbReference>
<protein>
    <submittedName>
        <fullName evidence="4">2OG-Fe(II) oxygenase</fullName>
    </submittedName>
</protein>
<dbReference type="InterPro" id="IPR035451">
    <property type="entry name" value="Ada-like_dom_sf"/>
</dbReference>
<dbReference type="InterPro" id="IPR018655">
    <property type="entry name" value="DUF2086"/>
</dbReference>
<evidence type="ECO:0000313" key="5">
    <source>
        <dbReference type="Proteomes" id="UP001596116"/>
    </source>
</evidence>
<dbReference type="EMBL" id="JBHPON010000002">
    <property type="protein sequence ID" value="MFC6036950.1"/>
    <property type="molecule type" value="Genomic_DNA"/>
</dbReference>
<name>A0ABW1KXZ4_9PROT</name>
<dbReference type="Pfam" id="PF02805">
    <property type="entry name" value="Ada_Zn_binding"/>
    <property type="match status" value="1"/>
</dbReference>
<keyword evidence="1" id="KW-0010">Activator</keyword>
<dbReference type="SUPFAM" id="SSF57884">
    <property type="entry name" value="Ada DNA repair protein, N-terminal domain (N-Ada 10)"/>
    <property type="match status" value="1"/>
</dbReference>
<gene>
    <name evidence="4" type="ORF">ACFMB1_15450</name>
</gene>
<keyword evidence="5" id="KW-1185">Reference proteome</keyword>